<reference evidence="2" key="1">
    <citation type="submission" date="2020-05" db="EMBL/GenBank/DDBJ databases">
        <authorList>
            <person name="Delgado-Blas J."/>
        </authorList>
    </citation>
    <scope>NUCLEOTIDE SEQUENCE</scope>
    <source>
        <strain evidence="2">BB1454</strain>
    </source>
</reference>
<sequence length="63" mass="7191">MSLSAPHDIYVRHIDKDGHSCIQQHRVWDGDRFMAARQAEARKEGGKAGAEQLSREQFLAQKK</sequence>
<dbReference type="AlphaFoldDB" id="A0AA35D5T8"/>
<organism evidence="2 3">
    <name type="scientific">Comamonas aquatica</name>
    <dbReference type="NCBI Taxonomy" id="225991"/>
    <lineage>
        <taxon>Bacteria</taxon>
        <taxon>Pseudomonadati</taxon>
        <taxon>Pseudomonadota</taxon>
        <taxon>Betaproteobacteria</taxon>
        <taxon>Burkholderiales</taxon>
        <taxon>Comamonadaceae</taxon>
        <taxon>Comamonas</taxon>
    </lineage>
</organism>
<comment type="caution">
    <text evidence="2">The sequence shown here is derived from an EMBL/GenBank/DDBJ whole genome shotgun (WGS) entry which is preliminary data.</text>
</comment>
<dbReference type="Proteomes" id="UP000834458">
    <property type="component" value="Unassembled WGS sequence"/>
</dbReference>
<name>A0AA35D5T8_9BURK</name>
<protein>
    <submittedName>
        <fullName evidence="2">Uncharacterized protein</fullName>
    </submittedName>
</protein>
<evidence type="ECO:0000313" key="3">
    <source>
        <dbReference type="Proteomes" id="UP000834458"/>
    </source>
</evidence>
<proteinExistence type="predicted"/>
<evidence type="ECO:0000313" key="2">
    <source>
        <dbReference type="EMBL" id="CAB5675916.1"/>
    </source>
</evidence>
<feature type="region of interest" description="Disordered" evidence="1">
    <location>
        <begin position="39"/>
        <end position="63"/>
    </location>
</feature>
<dbReference type="EMBL" id="CAHPSC010000011">
    <property type="protein sequence ID" value="CAB5675916.1"/>
    <property type="molecule type" value="Genomic_DNA"/>
</dbReference>
<gene>
    <name evidence="2" type="ORF">GHA_01122</name>
</gene>
<accession>A0AA35D5T8</accession>
<evidence type="ECO:0000256" key="1">
    <source>
        <dbReference type="SAM" id="MobiDB-lite"/>
    </source>
</evidence>